<feature type="region of interest" description="Disordered" evidence="2">
    <location>
        <begin position="130"/>
        <end position="167"/>
    </location>
</feature>
<name>A0A3E0X163_9GAMM</name>
<evidence type="ECO:0000256" key="1">
    <source>
        <dbReference type="SAM" id="Coils"/>
    </source>
</evidence>
<dbReference type="OrthoDB" id="7028038at2"/>
<evidence type="ECO:0008006" key="5">
    <source>
        <dbReference type="Google" id="ProtNLM"/>
    </source>
</evidence>
<evidence type="ECO:0000313" key="4">
    <source>
        <dbReference type="Proteomes" id="UP000256763"/>
    </source>
</evidence>
<protein>
    <recommendedName>
        <fullName evidence="5">Phage lysis regulatory protein, LysB family</fullName>
    </recommendedName>
</protein>
<dbReference type="AlphaFoldDB" id="A0A3E0X163"/>
<dbReference type="EMBL" id="NFZW01000001">
    <property type="protein sequence ID" value="RFA39389.1"/>
    <property type="molecule type" value="Genomic_DNA"/>
</dbReference>
<evidence type="ECO:0000313" key="3">
    <source>
        <dbReference type="EMBL" id="RFA39389.1"/>
    </source>
</evidence>
<proteinExistence type="predicted"/>
<keyword evidence="1" id="KW-0175">Coiled coil</keyword>
<accession>A0A3E0X163</accession>
<comment type="caution">
    <text evidence="3">The sequence shown here is derived from an EMBL/GenBank/DDBJ whole genome shotgun (WGS) entry which is preliminary data.</text>
</comment>
<dbReference type="InterPro" id="IPR020000">
    <property type="entry name" value="Phage_P2_LysB"/>
</dbReference>
<keyword evidence="4" id="KW-1185">Reference proteome</keyword>
<organism evidence="3 4">
    <name type="scientific">Alkalilimnicola ehrlichii</name>
    <dbReference type="NCBI Taxonomy" id="351052"/>
    <lineage>
        <taxon>Bacteria</taxon>
        <taxon>Pseudomonadati</taxon>
        <taxon>Pseudomonadota</taxon>
        <taxon>Gammaproteobacteria</taxon>
        <taxon>Chromatiales</taxon>
        <taxon>Ectothiorhodospiraceae</taxon>
        <taxon>Alkalilimnicola</taxon>
    </lineage>
</organism>
<dbReference type="Proteomes" id="UP000256763">
    <property type="component" value="Unassembled WGS sequence"/>
</dbReference>
<sequence length="167" mass="19053">MRFAARGAISTRRCGMKTKLAALALIALLGLALHIQNLRLDTARARQEQAMQQRDTAQAALTKANEILERQQQLAAEHARQRAEQLAEQQRLERELADRTRHIRRLHSENEKLRAWADAVMPEPVIRLRERPALTGADAYRQRLRDTDALPATGQQPTDKRRSQPVD</sequence>
<dbReference type="NCBIfam" id="TIGR03495">
    <property type="entry name" value="phage_LysB"/>
    <property type="match status" value="1"/>
</dbReference>
<feature type="compositionally biased region" description="Basic and acidic residues" evidence="2">
    <location>
        <begin position="158"/>
        <end position="167"/>
    </location>
</feature>
<gene>
    <name evidence="3" type="ORF">CAL65_00875</name>
</gene>
<evidence type="ECO:0000256" key="2">
    <source>
        <dbReference type="SAM" id="MobiDB-lite"/>
    </source>
</evidence>
<feature type="coiled-coil region" evidence="1">
    <location>
        <begin position="40"/>
        <end position="100"/>
    </location>
</feature>
<reference evidence="4" key="1">
    <citation type="submission" date="2017-05" db="EMBL/GenBank/DDBJ databases">
        <authorList>
            <person name="Sharma S."/>
            <person name="Sidhu C."/>
            <person name="Pinnaka A.K."/>
        </authorList>
    </citation>
    <scope>NUCLEOTIDE SEQUENCE [LARGE SCALE GENOMIC DNA]</scope>
    <source>
        <strain evidence="4">AK93</strain>
    </source>
</reference>